<dbReference type="Proteomes" id="UP001485043">
    <property type="component" value="Unassembled WGS sequence"/>
</dbReference>
<reference evidence="2 3" key="1">
    <citation type="journal article" date="2024" name="Nat. Commun.">
        <title>Phylogenomics reveals the evolutionary origins of lichenization in chlorophyte algae.</title>
        <authorList>
            <person name="Puginier C."/>
            <person name="Libourel C."/>
            <person name="Otte J."/>
            <person name="Skaloud P."/>
            <person name="Haon M."/>
            <person name="Grisel S."/>
            <person name="Petersen M."/>
            <person name="Berrin J.G."/>
            <person name="Delaux P.M."/>
            <person name="Dal Grande F."/>
            <person name="Keller J."/>
        </authorList>
    </citation>
    <scope>NUCLEOTIDE SEQUENCE [LARGE SCALE GENOMIC DNA]</scope>
    <source>
        <strain evidence="2 3">SAG 2523</strain>
    </source>
</reference>
<organism evidence="2 3">
    <name type="scientific">Apatococcus fuscideae</name>
    <dbReference type="NCBI Taxonomy" id="2026836"/>
    <lineage>
        <taxon>Eukaryota</taxon>
        <taxon>Viridiplantae</taxon>
        <taxon>Chlorophyta</taxon>
        <taxon>core chlorophytes</taxon>
        <taxon>Trebouxiophyceae</taxon>
        <taxon>Chlorellales</taxon>
        <taxon>Chlorellaceae</taxon>
        <taxon>Apatococcus</taxon>
    </lineage>
</organism>
<protein>
    <submittedName>
        <fullName evidence="2">Uncharacterized protein</fullName>
    </submittedName>
</protein>
<feature type="region of interest" description="Disordered" evidence="1">
    <location>
        <begin position="83"/>
        <end position="129"/>
    </location>
</feature>
<evidence type="ECO:0000313" key="2">
    <source>
        <dbReference type="EMBL" id="KAK9863157.1"/>
    </source>
</evidence>
<evidence type="ECO:0000313" key="3">
    <source>
        <dbReference type="Proteomes" id="UP001485043"/>
    </source>
</evidence>
<dbReference type="AlphaFoldDB" id="A0AAW1T0C1"/>
<sequence>MRLRRACVRPAAACRQWTGSAYRCEHGFCPALTEEMEREKSVYSDELLASQSRREPEAQPWSWFRWFLSCCSCCVFIPQYPPRRLWHESPQGKERKRRGEMTEGEAGEDQGASAPLAMLPTEGIQQPLL</sequence>
<evidence type="ECO:0000256" key="1">
    <source>
        <dbReference type="SAM" id="MobiDB-lite"/>
    </source>
</evidence>
<accession>A0AAW1T0C1</accession>
<feature type="compositionally biased region" description="Basic and acidic residues" evidence="1">
    <location>
        <begin position="85"/>
        <end position="101"/>
    </location>
</feature>
<comment type="caution">
    <text evidence="2">The sequence shown here is derived from an EMBL/GenBank/DDBJ whole genome shotgun (WGS) entry which is preliminary data.</text>
</comment>
<dbReference type="EMBL" id="JALJOV010000509">
    <property type="protein sequence ID" value="KAK9863157.1"/>
    <property type="molecule type" value="Genomic_DNA"/>
</dbReference>
<proteinExistence type="predicted"/>
<keyword evidence="3" id="KW-1185">Reference proteome</keyword>
<gene>
    <name evidence="2" type="ORF">WJX84_011263</name>
</gene>
<name>A0AAW1T0C1_9CHLO</name>